<organism evidence="2 3">
    <name type="scientific">Metarhizium humberi</name>
    <dbReference type="NCBI Taxonomy" id="2596975"/>
    <lineage>
        <taxon>Eukaryota</taxon>
        <taxon>Fungi</taxon>
        <taxon>Dikarya</taxon>
        <taxon>Ascomycota</taxon>
        <taxon>Pezizomycotina</taxon>
        <taxon>Sordariomycetes</taxon>
        <taxon>Hypocreomycetidae</taxon>
        <taxon>Hypocreales</taxon>
        <taxon>Clavicipitaceae</taxon>
        <taxon>Metarhizium</taxon>
    </lineage>
</organism>
<keyword evidence="1" id="KW-1133">Transmembrane helix</keyword>
<feature type="transmembrane region" description="Helical" evidence="1">
    <location>
        <begin position="54"/>
        <end position="75"/>
    </location>
</feature>
<dbReference type="EMBL" id="JACEFI010000020">
    <property type="protein sequence ID" value="KAH0593593.1"/>
    <property type="molecule type" value="Genomic_DNA"/>
</dbReference>
<protein>
    <submittedName>
        <fullName evidence="2">Uncharacterized protein</fullName>
    </submittedName>
</protein>
<accession>A0A9P8M444</accession>
<evidence type="ECO:0000313" key="3">
    <source>
        <dbReference type="Proteomes" id="UP000764110"/>
    </source>
</evidence>
<gene>
    <name evidence="2" type="ORF">MHUMG1_08731</name>
</gene>
<keyword evidence="1" id="KW-0812">Transmembrane</keyword>
<feature type="transmembrane region" description="Helical" evidence="1">
    <location>
        <begin position="27"/>
        <end position="48"/>
    </location>
</feature>
<evidence type="ECO:0000313" key="2">
    <source>
        <dbReference type="EMBL" id="KAH0593593.1"/>
    </source>
</evidence>
<keyword evidence="1" id="KW-0472">Membrane</keyword>
<dbReference type="AlphaFoldDB" id="A0A9P8M444"/>
<evidence type="ECO:0000256" key="1">
    <source>
        <dbReference type="SAM" id="Phobius"/>
    </source>
</evidence>
<proteinExistence type="predicted"/>
<feature type="transmembrane region" description="Helical" evidence="1">
    <location>
        <begin position="87"/>
        <end position="109"/>
    </location>
</feature>
<keyword evidence="3" id="KW-1185">Reference proteome</keyword>
<reference evidence="2 3" key="1">
    <citation type="submission" date="2020-07" db="EMBL/GenBank/DDBJ databases">
        <title>Metarhizium humberi genome.</title>
        <authorList>
            <person name="Lysoe E."/>
        </authorList>
    </citation>
    <scope>NUCLEOTIDE SEQUENCE [LARGE SCALE GENOMIC DNA]</scope>
    <source>
        <strain evidence="2 3">ESALQ1638</strain>
    </source>
</reference>
<dbReference type="Proteomes" id="UP000764110">
    <property type="component" value="Unassembled WGS sequence"/>
</dbReference>
<sequence>MSDKMSDKTSDKMSVELSDNFMNGLKAFLRILLSACDILVIILAALLGVAGNHLALGCFLPATIISLFWNSLVFWMIRWGKPEPPLILRRVVDGFICFTSVALIIVFALQNDYAGDGNLNICIPLFASLAA</sequence>
<name>A0A9P8M444_9HYPO</name>
<comment type="caution">
    <text evidence="2">The sequence shown here is derived from an EMBL/GenBank/DDBJ whole genome shotgun (WGS) entry which is preliminary data.</text>
</comment>